<name>R8BMY8_PHAM7</name>
<evidence type="ECO:0000313" key="10">
    <source>
        <dbReference type="Proteomes" id="UP000014074"/>
    </source>
</evidence>
<feature type="region of interest" description="Disordered" evidence="7">
    <location>
        <begin position="1"/>
        <end position="80"/>
    </location>
</feature>
<protein>
    <submittedName>
        <fullName evidence="9">Putative nitrogen assimilation transcription factor nit-4 protein</fullName>
    </submittedName>
</protein>
<dbReference type="RefSeq" id="XP_007914409.1">
    <property type="nucleotide sequence ID" value="XM_007916218.1"/>
</dbReference>
<dbReference type="KEGG" id="tmn:UCRPA7_3833"/>
<evidence type="ECO:0000313" key="9">
    <source>
        <dbReference type="EMBL" id="EOO00709.1"/>
    </source>
</evidence>
<dbReference type="GO" id="GO:0008270">
    <property type="term" value="F:zinc ion binding"/>
    <property type="evidence" value="ECO:0007669"/>
    <property type="project" value="InterPro"/>
</dbReference>
<feature type="domain" description="Xylanolytic transcriptional activator regulatory" evidence="8">
    <location>
        <begin position="191"/>
        <end position="308"/>
    </location>
</feature>
<keyword evidence="10" id="KW-1185">Reference proteome</keyword>
<gene>
    <name evidence="9" type="ORF">UCRPA7_3833</name>
</gene>
<dbReference type="eggNOG" id="ENOG502QU3W">
    <property type="taxonomic scope" value="Eukaryota"/>
</dbReference>
<evidence type="ECO:0000259" key="8">
    <source>
        <dbReference type="Pfam" id="PF04082"/>
    </source>
</evidence>
<evidence type="ECO:0000256" key="4">
    <source>
        <dbReference type="ARBA" id="ARBA00023125"/>
    </source>
</evidence>
<evidence type="ECO:0000256" key="3">
    <source>
        <dbReference type="ARBA" id="ARBA00023015"/>
    </source>
</evidence>
<dbReference type="OrthoDB" id="2154091at2759"/>
<keyword evidence="4" id="KW-0238">DNA-binding</keyword>
<organism evidence="9 10">
    <name type="scientific">Phaeoacremonium minimum (strain UCR-PA7)</name>
    <name type="common">Esca disease fungus</name>
    <name type="synonym">Togninia minima</name>
    <dbReference type="NCBI Taxonomy" id="1286976"/>
    <lineage>
        <taxon>Eukaryota</taxon>
        <taxon>Fungi</taxon>
        <taxon>Dikarya</taxon>
        <taxon>Ascomycota</taxon>
        <taxon>Pezizomycotina</taxon>
        <taxon>Sordariomycetes</taxon>
        <taxon>Sordariomycetidae</taxon>
        <taxon>Togniniales</taxon>
        <taxon>Togniniaceae</taxon>
        <taxon>Phaeoacremonium</taxon>
    </lineage>
</organism>
<keyword evidence="3" id="KW-0805">Transcription regulation</keyword>
<dbReference type="GO" id="GO:0003677">
    <property type="term" value="F:DNA binding"/>
    <property type="evidence" value="ECO:0007669"/>
    <property type="project" value="UniProtKB-KW"/>
</dbReference>
<dbReference type="Pfam" id="PF04082">
    <property type="entry name" value="Fungal_trans"/>
    <property type="match status" value="1"/>
</dbReference>
<keyword evidence="2" id="KW-0862">Zinc</keyword>
<dbReference type="InterPro" id="IPR051615">
    <property type="entry name" value="Transcr_Regulatory_Elem"/>
</dbReference>
<dbReference type="PANTHER" id="PTHR31313">
    <property type="entry name" value="TY1 ENHANCER ACTIVATOR"/>
    <property type="match status" value="1"/>
</dbReference>
<dbReference type="InterPro" id="IPR007219">
    <property type="entry name" value="XnlR_reg_dom"/>
</dbReference>
<keyword evidence="5" id="KW-0804">Transcription</keyword>
<feature type="compositionally biased region" description="Low complexity" evidence="7">
    <location>
        <begin position="34"/>
        <end position="44"/>
    </location>
</feature>
<dbReference type="HOGENOM" id="CLU_888988_0_0_1"/>
<keyword evidence="1" id="KW-0479">Metal-binding</keyword>
<keyword evidence="6" id="KW-0539">Nucleus</keyword>
<sequence length="313" mass="35719">MSSLSDRISMLEGMLMEKGVVPPPAAHPPKTKQEAQTKQQQPGEQQHHQQSADGHYAQTVYQNSPSREVPSPPDSGNEDFAMQDLHDFQESDQADSVLAHSQTFQPLMKETSPFRNLDPKKEDIVHRLLSTKGNLSFDQLSGRLRFFGPTANSHVYAESQDTFDSREPPEQIRRSERIIRSLTVATHDYLMNNFWEYYNSVLHVIDQSAFEADRESQNPKFYSSFLHITILAMGYRFADHDREDMKKITLGNRECNLHREAKYMLDIELERPGGIPSVQALLILGDLECGVGRDNTGWMYAGKYFNHLSISTL</sequence>
<evidence type="ECO:0000256" key="6">
    <source>
        <dbReference type="ARBA" id="ARBA00023242"/>
    </source>
</evidence>
<dbReference type="PANTHER" id="PTHR31313:SF81">
    <property type="entry name" value="TY1 ENHANCER ACTIVATOR"/>
    <property type="match status" value="1"/>
</dbReference>
<dbReference type="AlphaFoldDB" id="R8BMY8"/>
<evidence type="ECO:0000256" key="1">
    <source>
        <dbReference type="ARBA" id="ARBA00022723"/>
    </source>
</evidence>
<evidence type="ECO:0000256" key="2">
    <source>
        <dbReference type="ARBA" id="ARBA00022833"/>
    </source>
</evidence>
<dbReference type="GO" id="GO:0006351">
    <property type="term" value="P:DNA-templated transcription"/>
    <property type="evidence" value="ECO:0007669"/>
    <property type="project" value="InterPro"/>
</dbReference>
<dbReference type="CDD" id="cd12148">
    <property type="entry name" value="fungal_TF_MHR"/>
    <property type="match status" value="1"/>
</dbReference>
<accession>R8BMY8</accession>
<proteinExistence type="predicted"/>
<dbReference type="GeneID" id="19324221"/>
<reference evidence="10" key="1">
    <citation type="journal article" date="2013" name="Genome Announc.">
        <title>Draft genome sequence of the ascomycete Phaeoacremonium aleophilum strain UCR-PA7, a causal agent of the esca disease complex in grapevines.</title>
        <authorList>
            <person name="Blanco-Ulate B."/>
            <person name="Rolshausen P."/>
            <person name="Cantu D."/>
        </authorList>
    </citation>
    <scope>NUCLEOTIDE SEQUENCE [LARGE SCALE GENOMIC DNA]</scope>
    <source>
        <strain evidence="10">UCR-PA7</strain>
    </source>
</reference>
<evidence type="ECO:0000256" key="7">
    <source>
        <dbReference type="SAM" id="MobiDB-lite"/>
    </source>
</evidence>
<dbReference type="Proteomes" id="UP000014074">
    <property type="component" value="Unassembled WGS sequence"/>
</dbReference>
<dbReference type="EMBL" id="KB933061">
    <property type="protein sequence ID" value="EOO00709.1"/>
    <property type="molecule type" value="Genomic_DNA"/>
</dbReference>
<evidence type="ECO:0000256" key="5">
    <source>
        <dbReference type="ARBA" id="ARBA00023163"/>
    </source>
</evidence>